<name>A0A7H0SM90_9CORY</name>
<feature type="region of interest" description="Disordered" evidence="1">
    <location>
        <begin position="31"/>
        <end position="72"/>
    </location>
</feature>
<dbReference type="EMBL" id="CP046884">
    <property type="protein sequence ID" value="QNQ89665.1"/>
    <property type="molecule type" value="Genomic_DNA"/>
</dbReference>
<keyword evidence="3" id="KW-1185">Reference proteome</keyword>
<dbReference type="Proteomes" id="UP000516320">
    <property type="component" value="Chromosome"/>
</dbReference>
<organism evidence="2 3">
    <name type="scientific">Corynebacterium poyangense</name>
    <dbReference type="NCBI Taxonomy" id="2684405"/>
    <lineage>
        <taxon>Bacteria</taxon>
        <taxon>Bacillati</taxon>
        <taxon>Actinomycetota</taxon>
        <taxon>Actinomycetes</taxon>
        <taxon>Mycobacteriales</taxon>
        <taxon>Corynebacteriaceae</taxon>
        <taxon>Corynebacterium</taxon>
    </lineage>
</organism>
<reference evidence="2 3" key="1">
    <citation type="submission" date="2019-12" db="EMBL/GenBank/DDBJ databases">
        <title>Corynebacterium sp. nov., isolated from feces of the Anser Albifrons in China.</title>
        <authorList>
            <person name="Liu Q."/>
        </authorList>
    </citation>
    <scope>NUCLEOTIDE SEQUENCE [LARGE SCALE GENOMIC DNA]</scope>
    <source>
        <strain evidence="2 3">4H37-19</strain>
    </source>
</reference>
<gene>
    <name evidence="2" type="ORF">GP475_02670</name>
</gene>
<proteinExistence type="predicted"/>
<protein>
    <submittedName>
        <fullName evidence="2">Uncharacterized protein</fullName>
    </submittedName>
</protein>
<evidence type="ECO:0000256" key="1">
    <source>
        <dbReference type="SAM" id="MobiDB-lite"/>
    </source>
</evidence>
<dbReference type="AlphaFoldDB" id="A0A7H0SM90"/>
<feature type="compositionally biased region" description="Polar residues" evidence="1">
    <location>
        <begin position="41"/>
        <end position="54"/>
    </location>
</feature>
<accession>A0A7H0SM90</accession>
<dbReference type="RefSeq" id="WP_187975117.1">
    <property type="nucleotide sequence ID" value="NZ_CP046884.1"/>
</dbReference>
<dbReference type="KEGG" id="cpoy:GP475_02670"/>
<evidence type="ECO:0000313" key="2">
    <source>
        <dbReference type="EMBL" id="QNQ89665.1"/>
    </source>
</evidence>
<evidence type="ECO:0000313" key="3">
    <source>
        <dbReference type="Proteomes" id="UP000516320"/>
    </source>
</evidence>
<sequence>MNEFEEFAKQFRARAQARLLEFEKVLQEATRQVPNDRLRSQPRQLSEQPPGQETSLRRRGPVKSVLRESRWE</sequence>